<accession>A0AAC9LKK9</accession>
<dbReference type="Proteomes" id="UP000185511">
    <property type="component" value="Chromosome"/>
</dbReference>
<feature type="compositionally biased region" description="Polar residues" evidence="1">
    <location>
        <begin position="37"/>
        <end position="61"/>
    </location>
</feature>
<keyword evidence="3" id="KW-1185">Reference proteome</keyword>
<organism evidence="2 3">
    <name type="scientific">Actinoalloteichus fjordicus</name>
    <dbReference type="NCBI Taxonomy" id="1612552"/>
    <lineage>
        <taxon>Bacteria</taxon>
        <taxon>Bacillati</taxon>
        <taxon>Actinomycetota</taxon>
        <taxon>Actinomycetes</taxon>
        <taxon>Pseudonocardiales</taxon>
        <taxon>Pseudonocardiaceae</taxon>
        <taxon>Actinoalloteichus</taxon>
    </lineage>
</organism>
<feature type="region of interest" description="Disordered" evidence="1">
    <location>
        <begin position="1"/>
        <end position="64"/>
    </location>
</feature>
<protein>
    <submittedName>
        <fullName evidence="2">Uncharacterized protein</fullName>
    </submittedName>
</protein>
<dbReference type="EMBL" id="CP016076">
    <property type="protein sequence ID" value="APU17965.1"/>
    <property type="molecule type" value="Genomic_DNA"/>
</dbReference>
<dbReference type="AlphaFoldDB" id="A0AAC9LKK9"/>
<dbReference type="KEGG" id="acad:UA74_29870"/>
<feature type="compositionally biased region" description="Basic and acidic residues" evidence="1">
    <location>
        <begin position="85"/>
        <end position="94"/>
    </location>
</feature>
<evidence type="ECO:0000313" key="3">
    <source>
        <dbReference type="Proteomes" id="UP000185511"/>
    </source>
</evidence>
<feature type="compositionally biased region" description="Polar residues" evidence="1">
    <location>
        <begin position="95"/>
        <end position="106"/>
    </location>
</feature>
<feature type="region of interest" description="Disordered" evidence="1">
    <location>
        <begin position="130"/>
        <end position="241"/>
    </location>
</feature>
<gene>
    <name evidence="2" type="ORF">UA74_29870</name>
</gene>
<name>A0AAC9LKK9_9PSEU</name>
<feature type="region of interest" description="Disordered" evidence="1">
    <location>
        <begin position="81"/>
        <end position="109"/>
    </location>
</feature>
<reference evidence="3" key="1">
    <citation type="submission" date="2016-06" db="EMBL/GenBank/DDBJ databases">
        <title>Complete genome sequence of Actinoalloteichus fjordicus DSM 46855 (=ADI127-17), type strain of the new species Actinoalloteichus fjordicus.</title>
        <authorList>
            <person name="Ruckert C."/>
            <person name="Nouioui I."/>
            <person name="Willmese J."/>
            <person name="van Wezel G."/>
            <person name="Klenk H.-P."/>
            <person name="Kalinowski J."/>
            <person name="Zotchev S.B."/>
        </authorList>
    </citation>
    <scope>NUCLEOTIDE SEQUENCE [LARGE SCALE GENOMIC DNA]</scope>
    <source>
        <strain evidence="3">ADI127-7</strain>
    </source>
</reference>
<evidence type="ECO:0000313" key="2">
    <source>
        <dbReference type="EMBL" id="APU17965.1"/>
    </source>
</evidence>
<sequence length="241" mass="25946">MFTIYRPDEDTEPAVASGPARHHAARRRLLGDPAVDGQSSVRTPPTDLGSQAEVSAGSEPQATLRRSVYCPRPWRNVAMDSATIRNHDNRHSTRPEAQSGSTSTAYSARAMRSSGTSLLIFTTHCSRGDWADDLGSGRTTTAAGRDEPADDGGLAGPPAVESPTCRRFDGRGLRKRQARSTSRSDPMVSRTRRRTGTSPAAPIAAHRAHSPCGVATVPHVSRRPTSDRRAPHRSLPWPARG</sequence>
<proteinExistence type="predicted"/>
<evidence type="ECO:0000256" key="1">
    <source>
        <dbReference type="SAM" id="MobiDB-lite"/>
    </source>
</evidence>